<dbReference type="RefSeq" id="WP_131612894.1">
    <property type="nucleotide sequence ID" value="NZ_SJSM01000039.1"/>
</dbReference>
<name>A0A4R0M9B4_9SPHI</name>
<sequence length="129" mass="14803">MKAISKRQHQLLIAVLLEVESLLLDIEQNRAEPASQVLLQPVKMMPHLQDRQAASAELKAKRMELENSHQIYLKMLDALAFHIAVYEDLFAEIKVHYIGNRLKELKKHVQPNSKTAEKLKESISFAYGT</sequence>
<keyword evidence="2" id="KW-1185">Reference proteome</keyword>
<dbReference type="AlphaFoldDB" id="A0A4R0M9B4"/>
<evidence type="ECO:0000313" key="2">
    <source>
        <dbReference type="Proteomes" id="UP000291117"/>
    </source>
</evidence>
<accession>A0A4R0M9B4</accession>
<evidence type="ECO:0000313" key="1">
    <source>
        <dbReference type="EMBL" id="TCC82820.1"/>
    </source>
</evidence>
<gene>
    <name evidence="1" type="ORF">EZ444_26350</name>
</gene>
<reference evidence="1 2" key="1">
    <citation type="submission" date="2019-02" db="EMBL/GenBank/DDBJ databases">
        <title>Pedobacter sp. RP-3-8 sp. nov., isolated from Arctic soil.</title>
        <authorList>
            <person name="Dahal R.H."/>
        </authorList>
    </citation>
    <scope>NUCLEOTIDE SEQUENCE [LARGE SCALE GENOMIC DNA]</scope>
    <source>
        <strain evidence="1 2">RP-3-8</strain>
    </source>
</reference>
<organism evidence="1 2">
    <name type="scientific">Pedobacter hiemivivus</name>
    <dbReference type="NCBI Taxonomy" id="2530454"/>
    <lineage>
        <taxon>Bacteria</taxon>
        <taxon>Pseudomonadati</taxon>
        <taxon>Bacteroidota</taxon>
        <taxon>Sphingobacteriia</taxon>
        <taxon>Sphingobacteriales</taxon>
        <taxon>Sphingobacteriaceae</taxon>
        <taxon>Pedobacter</taxon>
    </lineage>
</organism>
<protein>
    <submittedName>
        <fullName evidence="1">Uncharacterized protein</fullName>
    </submittedName>
</protein>
<proteinExistence type="predicted"/>
<comment type="caution">
    <text evidence="1">The sequence shown here is derived from an EMBL/GenBank/DDBJ whole genome shotgun (WGS) entry which is preliminary data.</text>
</comment>
<dbReference type="Proteomes" id="UP000291117">
    <property type="component" value="Unassembled WGS sequence"/>
</dbReference>
<dbReference type="EMBL" id="SJSM01000039">
    <property type="protein sequence ID" value="TCC82820.1"/>
    <property type="molecule type" value="Genomic_DNA"/>
</dbReference>